<dbReference type="InterPro" id="IPR007052">
    <property type="entry name" value="CS_dom"/>
</dbReference>
<sequence length="239" mass="27424">MIMTAAHAFRLVLVTSLCSFDFFRRELVNVEFSDLTNYMAELKLSQRSEEMPGLRSGLKREDDVKWPDSQLLASSVLLSNSFRVECCKTAAEQGSPSCGIAKHHFRAERLMEQHDPQRHMHVWNQSQEEVEIFFDSGPFAGIRASRRDIHVKYTRRTLFVRLRGRVLCNIALAGEVDPQGCCWTFDRDRYSLQVTLCKSSATVWSELVGPQAAKADQCFRGCWRKDVEQHVEEPQPCCC</sequence>
<evidence type="ECO:0000259" key="2">
    <source>
        <dbReference type="PROSITE" id="PS51203"/>
    </source>
</evidence>
<feature type="chain" id="PRO_5032350731" description="CS domain-containing protein" evidence="1">
    <location>
        <begin position="19"/>
        <end position="239"/>
    </location>
</feature>
<dbReference type="PROSITE" id="PS51203">
    <property type="entry name" value="CS"/>
    <property type="match status" value="1"/>
</dbReference>
<organism evidence="3 4">
    <name type="scientific">Symbiodinium natans</name>
    <dbReference type="NCBI Taxonomy" id="878477"/>
    <lineage>
        <taxon>Eukaryota</taxon>
        <taxon>Sar</taxon>
        <taxon>Alveolata</taxon>
        <taxon>Dinophyceae</taxon>
        <taxon>Suessiales</taxon>
        <taxon>Symbiodiniaceae</taxon>
        <taxon>Symbiodinium</taxon>
    </lineage>
</organism>
<name>A0A812RUJ7_9DINO</name>
<feature type="domain" description="CS" evidence="2">
    <location>
        <begin position="116"/>
        <end position="208"/>
    </location>
</feature>
<dbReference type="EMBL" id="CAJNDS010002371">
    <property type="protein sequence ID" value="CAE7453164.1"/>
    <property type="molecule type" value="Genomic_DNA"/>
</dbReference>
<proteinExistence type="predicted"/>
<keyword evidence="4" id="KW-1185">Reference proteome</keyword>
<dbReference type="Pfam" id="PF04969">
    <property type="entry name" value="CS"/>
    <property type="match status" value="1"/>
</dbReference>
<dbReference type="Proteomes" id="UP000604046">
    <property type="component" value="Unassembled WGS sequence"/>
</dbReference>
<reference evidence="3" key="1">
    <citation type="submission" date="2021-02" db="EMBL/GenBank/DDBJ databases">
        <authorList>
            <person name="Dougan E. K."/>
            <person name="Rhodes N."/>
            <person name="Thang M."/>
            <person name="Chan C."/>
        </authorList>
    </citation>
    <scope>NUCLEOTIDE SEQUENCE</scope>
</reference>
<protein>
    <recommendedName>
        <fullName evidence="2">CS domain-containing protein</fullName>
    </recommendedName>
</protein>
<dbReference type="InterPro" id="IPR008978">
    <property type="entry name" value="HSP20-like_chaperone"/>
</dbReference>
<evidence type="ECO:0000256" key="1">
    <source>
        <dbReference type="SAM" id="SignalP"/>
    </source>
</evidence>
<evidence type="ECO:0000313" key="4">
    <source>
        <dbReference type="Proteomes" id="UP000604046"/>
    </source>
</evidence>
<keyword evidence="1" id="KW-0732">Signal</keyword>
<evidence type="ECO:0000313" key="3">
    <source>
        <dbReference type="EMBL" id="CAE7453164.1"/>
    </source>
</evidence>
<dbReference type="Gene3D" id="2.60.40.790">
    <property type="match status" value="1"/>
</dbReference>
<dbReference type="SUPFAM" id="SSF49764">
    <property type="entry name" value="HSP20-like chaperones"/>
    <property type="match status" value="1"/>
</dbReference>
<feature type="signal peptide" evidence="1">
    <location>
        <begin position="1"/>
        <end position="18"/>
    </location>
</feature>
<comment type="caution">
    <text evidence="3">The sequence shown here is derived from an EMBL/GenBank/DDBJ whole genome shotgun (WGS) entry which is preliminary data.</text>
</comment>
<dbReference type="OrthoDB" id="408244at2759"/>
<gene>
    <name evidence="3" type="ORF">SNAT2548_LOCUS24859</name>
</gene>
<dbReference type="AlphaFoldDB" id="A0A812RUJ7"/>
<accession>A0A812RUJ7</accession>